<accession>A0ABT5SMU9</accession>
<keyword evidence="3" id="KW-1003">Cell membrane</keyword>
<dbReference type="Gene3D" id="1.20.1250.20">
    <property type="entry name" value="MFS general substrate transporter like domains"/>
    <property type="match status" value="2"/>
</dbReference>
<dbReference type="InterPro" id="IPR036259">
    <property type="entry name" value="MFS_trans_sf"/>
</dbReference>
<dbReference type="CDD" id="cd17369">
    <property type="entry name" value="MFS_ShiA_like"/>
    <property type="match status" value="1"/>
</dbReference>
<dbReference type="EMBL" id="JAQZAO010000001">
    <property type="protein sequence ID" value="MDD7963996.1"/>
    <property type="molecule type" value="Genomic_DNA"/>
</dbReference>
<feature type="transmembrane region" description="Helical" evidence="7">
    <location>
        <begin position="317"/>
        <end position="335"/>
    </location>
</feature>
<name>A0ABT5SMU9_9PSEU</name>
<keyword evidence="5 7" id="KW-1133">Transmembrane helix</keyword>
<protein>
    <submittedName>
        <fullName evidence="9">MFS transporter</fullName>
    </submittedName>
</protein>
<keyword evidence="2" id="KW-0813">Transport</keyword>
<feature type="transmembrane region" description="Helical" evidence="7">
    <location>
        <begin position="409"/>
        <end position="429"/>
    </location>
</feature>
<dbReference type="PROSITE" id="PS00217">
    <property type="entry name" value="SUGAR_TRANSPORT_2"/>
    <property type="match status" value="1"/>
</dbReference>
<evidence type="ECO:0000256" key="1">
    <source>
        <dbReference type="ARBA" id="ARBA00004651"/>
    </source>
</evidence>
<reference evidence="9 10" key="1">
    <citation type="submission" date="2023-02" db="EMBL/GenBank/DDBJ databases">
        <title>Genome sequencing required for Actinomycetospora new species description.</title>
        <authorList>
            <person name="Saimee Y."/>
            <person name="Duangmal K."/>
        </authorList>
    </citation>
    <scope>NUCLEOTIDE SEQUENCE [LARGE SCALE GENOMIC DNA]</scope>
    <source>
        <strain evidence="9 10">DW7H6</strain>
    </source>
</reference>
<evidence type="ECO:0000313" key="10">
    <source>
        <dbReference type="Proteomes" id="UP001300763"/>
    </source>
</evidence>
<evidence type="ECO:0000313" key="9">
    <source>
        <dbReference type="EMBL" id="MDD7963996.1"/>
    </source>
</evidence>
<dbReference type="PANTHER" id="PTHR43045">
    <property type="entry name" value="SHIKIMATE TRANSPORTER"/>
    <property type="match status" value="1"/>
</dbReference>
<dbReference type="Proteomes" id="UP001300763">
    <property type="component" value="Unassembled WGS sequence"/>
</dbReference>
<feature type="transmembrane region" description="Helical" evidence="7">
    <location>
        <begin position="172"/>
        <end position="192"/>
    </location>
</feature>
<feature type="transmembrane region" description="Helical" evidence="7">
    <location>
        <begin position="198"/>
        <end position="217"/>
    </location>
</feature>
<proteinExistence type="predicted"/>
<feature type="transmembrane region" description="Helical" evidence="7">
    <location>
        <begin position="285"/>
        <end position="305"/>
    </location>
</feature>
<dbReference type="Pfam" id="PF00083">
    <property type="entry name" value="Sugar_tr"/>
    <property type="match status" value="1"/>
</dbReference>
<feature type="transmembrane region" description="Helical" evidence="7">
    <location>
        <begin position="99"/>
        <end position="122"/>
    </location>
</feature>
<dbReference type="SUPFAM" id="SSF103473">
    <property type="entry name" value="MFS general substrate transporter"/>
    <property type="match status" value="1"/>
</dbReference>
<sequence>MAEDPTATPSDPAPTARSGREVRKVALASLVGTSIEWYDFYIYGLAAVTVFAPQFFPQVSSLTGTLAAFATFAVGFIARPIGGIVFGHLGDRIGRKATLVTTLVTMGVATTLIGLLPTYAAVGALAPVLLVVLRLVQGFAVGGEWGGAVLISVEHAPESKRAFYGSFPQLGVPIGLIASNAIFLVLAASMPAEAFSSWGWRVPFLLSAVLVLVGLWVRLRIEESSEFVAVKRTGSMALPLASVLRHHFPQVLCGIAMFTGITGIGYMAATYTIQYGTSSLGLPRAPLIAIVLVVAVLEVPLILWVSAGADRWGLSRTIVIGSLATAVVAALFLPLLASGSLLLIAVAVAAARWASAPMWGPSAALAAECYPTEVRYSGASVGYQLGSIVGGALAPIFTTLLLASPLGMAGAAGYLVLITLVSGLGAVAADRLVRRAGTRTPVRTPA</sequence>
<feature type="transmembrane region" description="Helical" evidence="7">
    <location>
        <begin position="251"/>
        <end position="273"/>
    </location>
</feature>
<evidence type="ECO:0000259" key="8">
    <source>
        <dbReference type="PROSITE" id="PS50850"/>
    </source>
</evidence>
<evidence type="ECO:0000256" key="4">
    <source>
        <dbReference type="ARBA" id="ARBA00022692"/>
    </source>
</evidence>
<feature type="domain" description="Major facilitator superfamily (MFS) profile" evidence="8">
    <location>
        <begin position="25"/>
        <end position="437"/>
    </location>
</feature>
<dbReference type="RefSeq" id="WP_274198547.1">
    <property type="nucleotide sequence ID" value="NZ_JAQZAO010000001.1"/>
</dbReference>
<comment type="subcellular location">
    <subcellularLocation>
        <location evidence="1">Cell membrane</location>
        <topology evidence="1">Multi-pass membrane protein</topology>
    </subcellularLocation>
</comment>
<dbReference type="PANTHER" id="PTHR43045:SF1">
    <property type="entry name" value="SHIKIMATE TRANSPORTER"/>
    <property type="match status" value="1"/>
</dbReference>
<dbReference type="PROSITE" id="PS50850">
    <property type="entry name" value="MFS"/>
    <property type="match status" value="1"/>
</dbReference>
<evidence type="ECO:0000256" key="3">
    <source>
        <dbReference type="ARBA" id="ARBA00022475"/>
    </source>
</evidence>
<comment type="caution">
    <text evidence="9">The sequence shown here is derived from an EMBL/GenBank/DDBJ whole genome shotgun (WGS) entry which is preliminary data.</text>
</comment>
<dbReference type="InterPro" id="IPR005828">
    <property type="entry name" value="MFS_sugar_transport-like"/>
</dbReference>
<organism evidence="9 10">
    <name type="scientific">Actinomycetospora lemnae</name>
    <dbReference type="NCBI Taxonomy" id="3019891"/>
    <lineage>
        <taxon>Bacteria</taxon>
        <taxon>Bacillati</taxon>
        <taxon>Actinomycetota</taxon>
        <taxon>Actinomycetes</taxon>
        <taxon>Pseudonocardiales</taxon>
        <taxon>Pseudonocardiaceae</taxon>
        <taxon>Actinomycetospora</taxon>
    </lineage>
</organism>
<keyword evidence="4 7" id="KW-0812">Transmembrane</keyword>
<keyword evidence="6 7" id="KW-0472">Membrane</keyword>
<dbReference type="InterPro" id="IPR020846">
    <property type="entry name" value="MFS_dom"/>
</dbReference>
<evidence type="ECO:0000256" key="2">
    <source>
        <dbReference type="ARBA" id="ARBA00022448"/>
    </source>
</evidence>
<keyword evidence="10" id="KW-1185">Reference proteome</keyword>
<feature type="transmembrane region" description="Helical" evidence="7">
    <location>
        <begin position="128"/>
        <end position="151"/>
    </location>
</feature>
<evidence type="ECO:0000256" key="5">
    <source>
        <dbReference type="ARBA" id="ARBA00022989"/>
    </source>
</evidence>
<feature type="transmembrane region" description="Helical" evidence="7">
    <location>
        <begin position="62"/>
        <end position="87"/>
    </location>
</feature>
<dbReference type="InterPro" id="IPR005829">
    <property type="entry name" value="Sugar_transporter_CS"/>
</dbReference>
<evidence type="ECO:0000256" key="6">
    <source>
        <dbReference type="ARBA" id="ARBA00023136"/>
    </source>
</evidence>
<gene>
    <name evidence="9" type="ORF">PGB27_01425</name>
</gene>
<evidence type="ECO:0000256" key="7">
    <source>
        <dbReference type="SAM" id="Phobius"/>
    </source>
</evidence>